<evidence type="ECO:0000256" key="1">
    <source>
        <dbReference type="ARBA" id="ARBA00005525"/>
    </source>
</evidence>
<feature type="domain" description="Pyrroline-5-carboxylate reductase catalytic N-terminal" evidence="7">
    <location>
        <begin position="16"/>
        <end position="150"/>
    </location>
</feature>
<evidence type="ECO:0000259" key="7">
    <source>
        <dbReference type="Pfam" id="PF03807"/>
    </source>
</evidence>
<keyword evidence="6" id="KW-1133">Transmembrane helix</keyword>
<feature type="binding site" evidence="4">
    <location>
        <position position="107"/>
    </location>
    <ligand>
        <name>NADPH</name>
        <dbReference type="ChEBI" id="CHEBI:57783"/>
    </ligand>
</feature>
<dbReference type="PIRSF" id="PIRSF000193">
    <property type="entry name" value="Pyrrol-5-carb_rd"/>
    <property type="match status" value="1"/>
</dbReference>
<keyword evidence="6" id="KW-0812">Transmembrane</keyword>
<keyword evidence="2 4" id="KW-0521">NADP</keyword>
<comment type="catalytic activity">
    <reaction evidence="5">
        <text>L-proline + NADP(+) = (S)-1-pyrroline-5-carboxylate + NADPH + 2 H(+)</text>
        <dbReference type="Rhea" id="RHEA:14109"/>
        <dbReference type="ChEBI" id="CHEBI:15378"/>
        <dbReference type="ChEBI" id="CHEBI:17388"/>
        <dbReference type="ChEBI" id="CHEBI:57783"/>
        <dbReference type="ChEBI" id="CHEBI:58349"/>
        <dbReference type="ChEBI" id="CHEBI:60039"/>
        <dbReference type="EC" id="1.5.1.2"/>
    </reaction>
</comment>
<evidence type="ECO:0000259" key="8">
    <source>
        <dbReference type="Pfam" id="PF14748"/>
    </source>
</evidence>
<dbReference type="HAMAP" id="MF_01925">
    <property type="entry name" value="P5C_reductase"/>
    <property type="match status" value="1"/>
</dbReference>
<evidence type="ECO:0000256" key="3">
    <source>
        <dbReference type="ARBA" id="ARBA00023002"/>
    </source>
</evidence>
<dbReference type="Gene3D" id="1.10.3730.10">
    <property type="entry name" value="ProC C-terminal domain-like"/>
    <property type="match status" value="1"/>
</dbReference>
<dbReference type="InterPro" id="IPR008927">
    <property type="entry name" value="6-PGluconate_DH-like_C_sf"/>
</dbReference>
<feature type="binding site" evidence="4">
    <location>
        <begin position="19"/>
        <end position="24"/>
    </location>
    <ligand>
        <name>NADP(+)</name>
        <dbReference type="ChEBI" id="CHEBI:58349"/>
    </ligand>
</feature>
<dbReference type="HOGENOM" id="CLU_042344_1_1_1"/>
<dbReference type="GO" id="GO:0004735">
    <property type="term" value="F:pyrroline-5-carboxylate reductase activity"/>
    <property type="evidence" value="ECO:0007669"/>
    <property type="project" value="UniProtKB-EC"/>
</dbReference>
<keyword evidence="10" id="KW-1185">Reference proteome</keyword>
<accession>W7HWR3</accession>
<dbReference type="SUPFAM" id="SSF51735">
    <property type="entry name" value="NAD(P)-binding Rossmann-fold domains"/>
    <property type="match status" value="1"/>
</dbReference>
<sequence>MDGVITHKKPVPGLALGFIGCGNMGVAILSGILAALSSQSSSSPPSPFPSTPSTPTNLPASFIACVKRTESANRLKKLLLSKSPSSLTSPSLASPSSPPITVIAGDNTLGAQISDIVVLGCKPQMVAEILSNEGTRKALAGKLLISICAGVTLDQLAAHLDPSTRIIRVMPNTASRIRESMTVISCDPTAIPQEERDLVFWIFSQIGRAIFLPEKHMDASTALCGSGPAFMALVLEAMVDGGVMMGLPRVEAQMMAAQTMRGTAGMVLDGEHPAIVREKVTTPGGCTIGGLLVLEDGRLRSTIARGVQEATRVASGLGSK</sequence>
<evidence type="ECO:0000256" key="2">
    <source>
        <dbReference type="ARBA" id="ARBA00022857"/>
    </source>
</evidence>
<dbReference type="OrthoDB" id="10263291at2759"/>
<protein>
    <recommendedName>
        <fullName evidence="5">Pyrroline-5-carboxylate reductase</fullName>
        <ecNumber evidence="5">1.5.1.2</ecNumber>
    </recommendedName>
</protein>
<reference evidence="9 10" key="1">
    <citation type="submission" date="2013-05" db="EMBL/GenBank/DDBJ databases">
        <title>Drechslerella stenobrocha genome reveals carnivorous origination and mechanical trapping mechanism of predatory fungi.</title>
        <authorList>
            <person name="Liu X."/>
            <person name="Zhang W."/>
            <person name="Liu K."/>
        </authorList>
    </citation>
    <scope>NUCLEOTIDE SEQUENCE [LARGE SCALE GENOMIC DNA]</scope>
    <source>
        <strain evidence="9 10">248</strain>
    </source>
</reference>
<dbReference type="EC" id="1.5.1.2" evidence="5"/>
<dbReference type="InterPro" id="IPR029036">
    <property type="entry name" value="P5CR_dimer"/>
</dbReference>
<dbReference type="PANTHER" id="PTHR11645:SF0">
    <property type="entry name" value="PYRROLINE-5-CARBOXYLATE REDUCTASE 3"/>
    <property type="match status" value="1"/>
</dbReference>
<dbReference type="InterPro" id="IPR000304">
    <property type="entry name" value="Pyrroline-COOH_reductase"/>
</dbReference>
<dbReference type="SUPFAM" id="SSF48179">
    <property type="entry name" value="6-phosphogluconate dehydrogenase C-terminal domain-like"/>
    <property type="match status" value="1"/>
</dbReference>
<evidence type="ECO:0000256" key="5">
    <source>
        <dbReference type="RuleBase" id="RU003903"/>
    </source>
</evidence>
<organism evidence="9 10">
    <name type="scientific">Drechslerella stenobrocha 248</name>
    <dbReference type="NCBI Taxonomy" id="1043628"/>
    <lineage>
        <taxon>Eukaryota</taxon>
        <taxon>Fungi</taxon>
        <taxon>Dikarya</taxon>
        <taxon>Ascomycota</taxon>
        <taxon>Pezizomycotina</taxon>
        <taxon>Orbiliomycetes</taxon>
        <taxon>Orbiliales</taxon>
        <taxon>Orbiliaceae</taxon>
        <taxon>Drechslerella</taxon>
    </lineage>
</organism>
<feature type="transmembrane region" description="Helical" evidence="6">
    <location>
        <begin position="12"/>
        <end position="36"/>
    </location>
</feature>
<dbReference type="Proteomes" id="UP000024837">
    <property type="component" value="Unassembled WGS sequence"/>
</dbReference>
<comment type="similarity">
    <text evidence="1 5">Belongs to the pyrroline-5-carboxylate reductase family.</text>
</comment>
<keyword evidence="6" id="KW-0472">Membrane</keyword>
<evidence type="ECO:0000256" key="4">
    <source>
        <dbReference type="PIRSR" id="PIRSR000193-1"/>
    </source>
</evidence>
<dbReference type="UniPathway" id="UPA00098">
    <property type="reaction ID" value="UER00361"/>
</dbReference>
<evidence type="ECO:0000313" key="9">
    <source>
        <dbReference type="EMBL" id="EWC44497.1"/>
    </source>
</evidence>
<dbReference type="InterPro" id="IPR028939">
    <property type="entry name" value="P5C_Rdtase_cat_N"/>
</dbReference>
<gene>
    <name evidence="9" type="ORF">DRE_06765</name>
</gene>
<dbReference type="AlphaFoldDB" id="W7HWR3"/>
<keyword evidence="5" id="KW-0028">Amino-acid biosynthesis</keyword>
<keyword evidence="5" id="KW-0641">Proline biosynthesis</keyword>
<name>W7HWR3_9PEZI</name>
<dbReference type="Pfam" id="PF14748">
    <property type="entry name" value="P5CR_dimer"/>
    <property type="match status" value="1"/>
</dbReference>
<dbReference type="PROSITE" id="PS00521">
    <property type="entry name" value="P5CR"/>
    <property type="match status" value="1"/>
</dbReference>
<proteinExistence type="inferred from homology"/>
<evidence type="ECO:0000256" key="6">
    <source>
        <dbReference type="SAM" id="Phobius"/>
    </source>
</evidence>
<dbReference type="NCBIfam" id="TIGR00112">
    <property type="entry name" value="proC"/>
    <property type="match status" value="1"/>
</dbReference>
<dbReference type="PANTHER" id="PTHR11645">
    <property type="entry name" value="PYRROLINE-5-CARBOXYLATE REDUCTASE"/>
    <property type="match status" value="1"/>
</dbReference>
<dbReference type="Gene3D" id="3.40.50.720">
    <property type="entry name" value="NAD(P)-binding Rossmann-like Domain"/>
    <property type="match status" value="1"/>
</dbReference>
<dbReference type="InterPro" id="IPR036291">
    <property type="entry name" value="NAD(P)-bd_dom_sf"/>
</dbReference>
<dbReference type="EMBL" id="KI966441">
    <property type="protein sequence ID" value="EWC44497.1"/>
    <property type="molecule type" value="Genomic_DNA"/>
</dbReference>
<comment type="pathway">
    <text evidence="5">Amino-acid biosynthesis; L-proline biosynthesis; L-proline from L-glutamate 5-semialdehyde: step 1/1.</text>
</comment>
<dbReference type="GO" id="GO:0055129">
    <property type="term" value="P:L-proline biosynthetic process"/>
    <property type="evidence" value="ECO:0007669"/>
    <property type="project" value="UniProtKB-UniPathway"/>
</dbReference>
<dbReference type="InterPro" id="IPR053790">
    <property type="entry name" value="P5CR-like_CS"/>
</dbReference>
<keyword evidence="3 5" id="KW-0560">Oxidoreductase</keyword>
<feature type="domain" description="Pyrroline-5-carboxylate reductase dimerisation" evidence="8">
    <location>
        <begin position="214"/>
        <end position="315"/>
    </location>
</feature>
<dbReference type="FunFam" id="1.10.3730.10:FF:000001">
    <property type="entry name" value="Pyrroline-5-carboxylate reductase"/>
    <property type="match status" value="1"/>
</dbReference>
<dbReference type="Pfam" id="PF03807">
    <property type="entry name" value="F420_oxidored"/>
    <property type="match status" value="1"/>
</dbReference>
<evidence type="ECO:0000313" key="10">
    <source>
        <dbReference type="Proteomes" id="UP000024837"/>
    </source>
</evidence>